<organism evidence="3 4">
    <name type="scientific">Labrys neptuniae</name>
    <dbReference type="NCBI Taxonomy" id="376174"/>
    <lineage>
        <taxon>Bacteria</taxon>
        <taxon>Pseudomonadati</taxon>
        <taxon>Pseudomonadota</taxon>
        <taxon>Alphaproteobacteria</taxon>
        <taxon>Hyphomicrobiales</taxon>
        <taxon>Xanthobacteraceae</taxon>
        <taxon>Labrys</taxon>
    </lineage>
</organism>
<dbReference type="InterPro" id="IPR027051">
    <property type="entry name" value="XdhC_Rossmann_dom"/>
</dbReference>
<evidence type="ECO:0000313" key="4">
    <source>
        <dbReference type="Proteomes" id="UP001595190"/>
    </source>
</evidence>
<dbReference type="Pfam" id="PF02625">
    <property type="entry name" value="XdhC_CoxI"/>
    <property type="match status" value="1"/>
</dbReference>
<dbReference type="Proteomes" id="UP001595190">
    <property type="component" value="Unassembled WGS sequence"/>
</dbReference>
<evidence type="ECO:0000259" key="1">
    <source>
        <dbReference type="Pfam" id="PF02625"/>
    </source>
</evidence>
<reference evidence="3 4" key="1">
    <citation type="submission" date="2024-09" db="EMBL/GenBank/DDBJ databases">
        <title>Description of Labrys sedimenti sp. nov., isolated from a diclofenac-degrading enrichment culture, and genome-based reclassification of Labrys portucalensis as a later heterotypic synonym of Labrys neptuniae.</title>
        <authorList>
            <person name="Tancsics A."/>
            <person name="Csepanyi A."/>
        </authorList>
    </citation>
    <scope>NUCLEOTIDE SEQUENCE [LARGE SCALE GENOMIC DNA]</scope>
    <source>
        <strain evidence="3 4">LMG 23412</strain>
    </source>
</reference>
<dbReference type="InterPro" id="IPR014308">
    <property type="entry name" value="Xanthine_DH_XdhC"/>
</dbReference>
<dbReference type="NCBIfam" id="TIGR02964">
    <property type="entry name" value="xanthine_xdhC"/>
    <property type="match status" value="1"/>
</dbReference>
<feature type="domain" description="XdhC- CoxI" evidence="1">
    <location>
        <begin position="42"/>
        <end position="104"/>
    </location>
</feature>
<dbReference type="InterPro" id="IPR003777">
    <property type="entry name" value="XdhC_CoxI"/>
</dbReference>
<proteinExistence type="predicted"/>
<dbReference type="InterPro" id="IPR052698">
    <property type="entry name" value="MoCofactor_Util/Proc"/>
</dbReference>
<dbReference type="EMBL" id="JBHGPK010000001">
    <property type="protein sequence ID" value="MFC2248622.1"/>
    <property type="molecule type" value="Genomic_DNA"/>
</dbReference>
<sequence length="362" mass="38466">MKTSPQMGFGAIIPKRYHACAKTGMHAGRAMGIFATLKAMVERDGRAVLVTIMDVRGSSPREAGTRMAVRADGAFSGTIGGGTLEWQVLAEAQALLSAREGRRMRSLDKALGPDLGQCCGGRVSLMLERLERDDLAWLNELATLAGGTSISIGTPHERGGFIRRGASVAEAQGLPADTASRFLPDGRLLERLDPTNPSVYLFGAGHVGRALILALAPLPIDVVWCDARPDAFPSHVPQQVVLRRDAEPEHILVGAPGHARIVVMTHSHALDLAIVSSALAADRFAYVGVIGSQTKRARFVSQLRQAGLAERLIEGMICPLGIPGIEGKEPAVIAASVVAQILQLPRQAGSRMSVLKGHRRLG</sequence>
<evidence type="ECO:0000259" key="2">
    <source>
        <dbReference type="Pfam" id="PF13478"/>
    </source>
</evidence>
<dbReference type="PANTHER" id="PTHR30388">
    <property type="entry name" value="ALDEHYDE OXIDOREDUCTASE MOLYBDENUM COFACTOR ASSEMBLY PROTEIN"/>
    <property type="match status" value="1"/>
</dbReference>
<comment type="caution">
    <text evidence="3">The sequence shown here is derived from an EMBL/GenBank/DDBJ whole genome shotgun (WGS) entry which is preliminary data.</text>
</comment>
<evidence type="ECO:0000313" key="3">
    <source>
        <dbReference type="EMBL" id="MFC2248622.1"/>
    </source>
</evidence>
<dbReference type="Gene3D" id="3.40.50.720">
    <property type="entry name" value="NAD(P)-binding Rossmann-like Domain"/>
    <property type="match status" value="1"/>
</dbReference>
<feature type="domain" description="XdhC Rossmann" evidence="2">
    <location>
        <begin position="199"/>
        <end position="341"/>
    </location>
</feature>
<dbReference type="RefSeq" id="WP_394308511.1">
    <property type="nucleotide sequence ID" value="NZ_JBHGPK010000001.1"/>
</dbReference>
<dbReference type="Pfam" id="PF13478">
    <property type="entry name" value="XdhC_C"/>
    <property type="match status" value="1"/>
</dbReference>
<accession>A0ABV6Z8X8</accession>
<name>A0ABV6Z8X8_9HYPH</name>
<protein>
    <submittedName>
        <fullName evidence="3">Xanthine dehydrogenase accessory protein XdhC</fullName>
    </submittedName>
</protein>
<gene>
    <name evidence="3" type="primary">xdhC</name>
    <name evidence="3" type="ORF">ACETRX_03245</name>
</gene>
<dbReference type="PANTHER" id="PTHR30388:SF6">
    <property type="entry name" value="XANTHINE DEHYDROGENASE SUBUNIT A-RELATED"/>
    <property type="match status" value="1"/>
</dbReference>